<dbReference type="Gene3D" id="1.10.10.10">
    <property type="entry name" value="Winged helix-like DNA-binding domain superfamily/Winged helix DNA-binding domain"/>
    <property type="match status" value="1"/>
</dbReference>
<accession>A0A7Y9W383</accession>
<sequence>MEDDEIDPVLVAVLAQLWRAHRETPGGAWSLAKLSKQAGVPMSGLRRQLTALADGGLVDTTFNEEGTGTARLSELGEGLCAELFGEGDGARDDDDDDAPDQNQADPPPKIH</sequence>
<evidence type="ECO:0000313" key="2">
    <source>
        <dbReference type="EMBL" id="NYH12915.1"/>
    </source>
</evidence>
<organism evidence="2 3">
    <name type="scientific">Paraburkholderia bryophila</name>
    <dbReference type="NCBI Taxonomy" id="420952"/>
    <lineage>
        <taxon>Bacteria</taxon>
        <taxon>Pseudomonadati</taxon>
        <taxon>Pseudomonadota</taxon>
        <taxon>Betaproteobacteria</taxon>
        <taxon>Burkholderiales</taxon>
        <taxon>Burkholderiaceae</taxon>
        <taxon>Paraburkholderia</taxon>
    </lineage>
</organism>
<comment type="caution">
    <text evidence="2">The sequence shown here is derived from an EMBL/GenBank/DDBJ whole genome shotgun (WGS) entry which is preliminary data.</text>
</comment>
<dbReference type="SUPFAM" id="SSF46785">
    <property type="entry name" value="Winged helix' DNA-binding domain"/>
    <property type="match status" value="1"/>
</dbReference>
<keyword evidence="2" id="KW-0238">DNA-binding</keyword>
<protein>
    <submittedName>
        <fullName evidence="2">DNA-binding transcriptional ArsR family regulator</fullName>
    </submittedName>
</protein>
<evidence type="ECO:0000256" key="1">
    <source>
        <dbReference type="SAM" id="MobiDB-lite"/>
    </source>
</evidence>
<dbReference type="RefSeq" id="WP_179703790.1">
    <property type="nucleotide sequence ID" value="NZ_JACCAU010000001.1"/>
</dbReference>
<dbReference type="AlphaFoldDB" id="A0A7Y9W383"/>
<gene>
    <name evidence="2" type="ORF">GGD41_000143</name>
</gene>
<dbReference type="InterPro" id="IPR036388">
    <property type="entry name" value="WH-like_DNA-bd_sf"/>
</dbReference>
<dbReference type="InterPro" id="IPR036390">
    <property type="entry name" value="WH_DNA-bd_sf"/>
</dbReference>
<name>A0A7Y9W383_9BURK</name>
<proteinExistence type="predicted"/>
<dbReference type="GO" id="GO:0003677">
    <property type="term" value="F:DNA binding"/>
    <property type="evidence" value="ECO:0007669"/>
    <property type="project" value="UniProtKB-KW"/>
</dbReference>
<dbReference type="EMBL" id="JACCAU010000001">
    <property type="protein sequence ID" value="NYH12915.1"/>
    <property type="molecule type" value="Genomic_DNA"/>
</dbReference>
<dbReference type="Proteomes" id="UP000572540">
    <property type="component" value="Unassembled WGS sequence"/>
</dbReference>
<evidence type="ECO:0000313" key="3">
    <source>
        <dbReference type="Proteomes" id="UP000572540"/>
    </source>
</evidence>
<dbReference type="Pfam" id="PF12840">
    <property type="entry name" value="HTH_20"/>
    <property type="match status" value="1"/>
</dbReference>
<feature type="region of interest" description="Disordered" evidence="1">
    <location>
        <begin position="84"/>
        <end position="111"/>
    </location>
</feature>
<reference evidence="2 3" key="1">
    <citation type="submission" date="2020-07" db="EMBL/GenBank/DDBJ databases">
        <title>Exploring microbial biodiversity for novel pathways involved in the catabolism of aromatic compounds derived from lignin.</title>
        <authorList>
            <person name="Elkins J."/>
        </authorList>
    </citation>
    <scope>NUCLEOTIDE SEQUENCE [LARGE SCALE GENOMIC DNA]</scope>
    <source>
        <strain evidence="2 3">H2C3B</strain>
    </source>
</reference>